<keyword evidence="2" id="KW-1185">Reference proteome</keyword>
<evidence type="ECO:0000313" key="2">
    <source>
        <dbReference type="Proteomes" id="UP001054837"/>
    </source>
</evidence>
<dbReference type="EMBL" id="BPLQ01012194">
    <property type="protein sequence ID" value="GIY63532.1"/>
    <property type="molecule type" value="Genomic_DNA"/>
</dbReference>
<dbReference type="AlphaFoldDB" id="A0AAV4UZZ1"/>
<comment type="caution">
    <text evidence="1">The sequence shown here is derived from an EMBL/GenBank/DDBJ whole genome shotgun (WGS) entry which is preliminary data.</text>
</comment>
<reference evidence="1 2" key="1">
    <citation type="submission" date="2021-06" db="EMBL/GenBank/DDBJ databases">
        <title>Caerostris darwini draft genome.</title>
        <authorList>
            <person name="Kono N."/>
            <person name="Arakawa K."/>
        </authorList>
    </citation>
    <scope>NUCLEOTIDE SEQUENCE [LARGE SCALE GENOMIC DNA]</scope>
</reference>
<name>A0AAV4UZZ1_9ARAC</name>
<organism evidence="1 2">
    <name type="scientific">Caerostris darwini</name>
    <dbReference type="NCBI Taxonomy" id="1538125"/>
    <lineage>
        <taxon>Eukaryota</taxon>
        <taxon>Metazoa</taxon>
        <taxon>Ecdysozoa</taxon>
        <taxon>Arthropoda</taxon>
        <taxon>Chelicerata</taxon>
        <taxon>Arachnida</taxon>
        <taxon>Araneae</taxon>
        <taxon>Araneomorphae</taxon>
        <taxon>Entelegynae</taxon>
        <taxon>Araneoidea</taxon>
        <taxon>Araneidae</taxon>
        <taxon>Caerostris</taxon>
    </lineage>
</organism>
<gene>
    <name evidence="1" type="ORF">CDAR_442091</name>
</gene>
<dbReference type="Proteomes" id="UP001054837">
    <property type="component" value="Unassembled WGS sequence"/>
</dbReference>
<sequence length="201" mass="22318">MKKRTRRNQGNCTSVTLVTFSPDPLPLPSSLGATVPGIPRTRPPLSFAVRCEKECTPLRSRLTPISCQGGWGGNEAVPSSSRFYSRCPAANEFEFMFLFKGGGGGACGGPDSLLFFRSIQSFTSVLFSYIFPSFLALTRFFTNVSILVLFFRILNLISSSTQRFMGGFRTYELISVKKDIRSCCPTFSRPDFFAMFSLICQ</sequence>
<proteinExistence type="predicted"/>
<protein>
    <submittedName>
        <fullName evidence="1">Uncharacterized protein</fullName>
    </submittedName>
</protein>
<accession>A0AAV4UZZ1</accession>
<evidence type="ECO:0000313" key="1">
    <source>
        <dbReference type="EMBL" id="GIY63532.1"/>
    </source>
</evidence>